<feature type="transmembrane region" description="Helical" evidence="7">
    <location>
        <begin position="305"/>
        <end position="324"/>
    </location>
</feature>
<dbReference type="PANTHER" id="PTHR30509:SF9">
    <property type="entry name" value="MULTIDRUG RESISTANCE PROTEIN MDTO"/>
    <property type="match status" value="1"/>
</dbReference>
<feature type="transmembrane region" description="Helical" evidence="7">
    <location>
        <begin position="164"/>
        <end position="184"/>
    </location>
</feature>
<evidence type="ECO:0000256" key="6">
    <source>
        <dbReference type="SAM" id="MobiDB-lite"/>
    </source>
</evidence>
<feature type="transmembrane region" description="Helical" evidence="7">
    <location>
        <begin position="752"/>
        <end position="777"/>
    </location>
</feature>
<evidence type="ECO:0000256" key="2">
    <source>
        <dbReference type="ARBA" id="ARBA00022475"/>
    </source>
</evidence>
<protein>
    <submittedName>
        <fullName evidence="8">Uncharacterized protein</fullName>
    </submittedName>
</protein>
<organism evidence="8 9">
    <name type="scientific">Durusdinium trenchii</name>
    <dbReference type="NCBI Taxonomy" id="1381693"/>
    <lineage>
        <taxon>Eukaryota</taxon>
        <taxon>Sar</taxon>
        <taxon>Alveolata</taxon>
        <taxon>Dinophyceae</taxon>
        <taxon>Suessiales</taxon>
        <taxon>Symbiodiniaceae</taxon>
        <taxon>Durusdinium</taxon>
    </lineage>
</organism>
<feature type="compositionally biased region" description="Acidic residues" evidence="6">
    <location>
        <begin position="1"/>
        <end position="13"/>
    </location>
</feature>
<evidence type="ECO:0000256" key="1">
    <source>
        <dbReference type="ARBA" id="ARBA00004651"/>
    </source>
</evidence>
<feature type="transmembrane region" description="Helical" evidence="7">
    <location>
        <begin position="616"/>
        <end position="635"/>
    </location>
</feature>
<gene>
    <name evidence="8" type="ORF">CCMP2556_LOCUS30049</name>
</gene>
<evidence type="ECO:0000256" key="4">
    <source>
        <dbReference type="ARBA" id="ARBA00022989"/>
    </source>
</evidence>
<keyword evidence="4 7" id="KW-1133">Transmembrane helix</keyword>
<keyword evidence="3 7" id="KW-0812">Transmembrane</keyword>
<name>A0ABP0NE80_9DINO</name>
<comment type="caution">
    <text evidence="8">The sequence shown here is derived from an EMBL/GenBank/DDBJ whole genome shotgun (WGS) entry which is preliminary data.</text>
</comment>
<keyword evidence="2" id="KW-1003">Cell membrane</keyword>
<feature type="transmembrane region" description="Helical" evidence="7">
    <location>
        <begin position="204"/>
        <end position="224"/>
    </location>
</feature>
<evidence type="ECO:0000313" key="8">
    <source>
        <dbReference type="EMBL" id="CAK9061099.1"/>
    </source>
</evidence>
<keyword evidence="5 7" id="KW-0472">Membrane</keyword>
<proteinExistence type="predicted"/>
<dbReference type="Proteomes" id="UP001642484">
    <property type="component" value="Unassembled WGS sequence"/>
</dbReference>
<feature type="region of interest" description="Disordered" evidence="6">
    <location>
        <begin position="1"/>
        <end position="35"/>
    </location>
</feature>
<feature type="transmembrane region" description="Helical" evidence="7">
    <location>
        <begin position="358"/>
        <end position="378"/>
    </location>
</feature>
<sequence length="1199" mass="132307">MSTVDLVDDDDIPDEKKDEDSVVDASEGNNHPPLHTTFVTKLHRPLPELPPLPFLSEPRLVRSNTDLPCLLSALSTLQDGTEPEILEDLGDDEVDAVESPKSTGVDEAEPEVPTATALELMEAAKPEEATLDFGEAMMALDNYVKGQTSDEQARSLFAAQLHTAFRVGCWTVILSLPIIVWPWAKSLQELSTSQREYLGYWGSMLLQFIFCIGPTFGASAKYSLEGWLGTALATINMIVLNNAFGPYLSGGAFQNRIEFFDNATGTVVATSKWLPLCNTGVDLSYNDCYLNMNTALAEEADYSKAIVVLVDFVLFVFAMLTFGFNTNVRVFSISTHVFYVMSFLDPSTGSFDIQPSLATNYFLIVSGASVGVLFCFLLPSPITSTSKAVSLLHTTGAAVAMVLESLPLTPAELCRLKAQAAMDEVAVLMKEADLHLSVLWFEDFGLWPRRAKYRRWLQAYFEVLKASIQNFDAVLCAAAALPVKDSEQVAAMLPSLRQECFLLASTLRALLAVKTPDEVKPVVDVLLEKMQTLRSQLEQEFPKGQQADHLLLPPALVFCLAVAGVVQDVSQALSSLALYGVEEKASICARFCRYLQSLQTHAEIKLYERTITHPRFVLRYTLTLTITFLIGWLGVSNVIAPYSSQPASTVSVIIYTFTAASLPLTLRRFNGVLLGKILGSVAQRLFAVQTVVHATFFALFQLVAVTVLVFLAFHSKKHGGVALLTAAYAMSALLPSDGIFREQAVKVTSSDGSFLFVTMVGTFIGVAVLLLVDMILASSAKRQAKQRLLRGLKRVSRFAVQVLDPEEDPDTGTADVEKGVSDREDILAKLQRQIYEDLDELTGLLPYAADETGLDGRPFPVDLCNDLEKGLRTLTRHFRIIAWAIQLLEKPQKQVILKAGSRIYKAAITPSSKVAPLLRDELFRPILATLAEEMLRMLENIRVLATASMQSTWRSKKDMQDDKEAQKVRELLRSKLYTKTVGNAFCSIARSPWKMAWKGARRQQEKSISPLAPGFEAGPEQLVNLAEPLNLDMQALDEGMRLRRSSSNPVLEMTRSKSETMVKATSSQVAKSALVSASKYGQYGAKITANRLLKQKRAIEKLSMQLYNEKLEEEMPVKMPHVALPPVTALEPGSAKQGVADNFALRLLLLFDKLRELASARRGAVPDDDPFSTLELIIFFLSSVQTQIQHMQVSLLEFS</sequence>
<reference evidence="8 9" key="1">
    <citation type="submission" date="2024-02" db="EMBL/GenBank/DDBJ databases">
        <authorList>
            <person name="Chen Y."/>
            <person name="Shah S."/>
            <person name="Dougan E. K."/>
            <person name="Thang M."/>
            <person name="Chan C."/>
        </authorList>
    </citation>
    <scope>NUCLEOTIDE SEQUENCE [LARGE SCALE GENOMIC DNA]</scope>
</reference>
<comment type="subcellular location">
    <subcellularLocation>
        <location evidence="1">Cell membrane</location>
        <topology evidence="1">Multi-pass membrane protein</topology>
    </subcellularLocation>
</comment>
<feature type="transmembrane region" description="Helical" evidence="7">
    <location>
        <begin position="719"/>
        <end position="740"/>
    </location>
</feature>
<accession>A0ABP0NE80</accession>
<evidence type="ECO:0000313" key="9">
    <source>
        <dbReference type="Proteomes" id="UP001642484"/>
    </source>
</evidence>
<evidence type="ECO:0000256" key="5">
    <source>
        <dbReference type="ARBA" id="ARBA00023136"/>
    </source>
</evidence>
<evidence type="ECO:0000256" key="7">
    <source>
        <dbReference type="SAM" id="Phobius"/>
    </source>
</evidence>
<feature type="transmembrane region" description="Helical" evidence="7">
    <location>
        <begin position="647"/>
        <end position="666"/>
    </location>
</feature>
<feature type="transmembrane region" description="Helical" evidence="7">
    <location>
        <begin position="686"/>
        <end position="713"/>
    </location>
</feature>
<keyword evidence="9" id="KW-1185">Reference proteome</keyword>
<dbReference type="EMBL" id="CAXAMN010021584">
    <property type="protein sequence ID" value="CAK9061099.1"/>
    <property type="molecule type" value="Genomic_DNA"/>
</dbReference>
<dbReference type="PANTHER" id="PTHR30509">
    <property type="entry name" value="P-HYDROXYBENZOIC ACID EFFLUX PUMP SUBUNIT-RELATED"/>
    <property type="match status" value="1"/>
</dbReference>
<evidence type="ECO:0000256" key="3">
    <source>
        <dbReference type="ARBA" id="ARBA00022692"/>
    </source>
</evidence>